<dbReference type="SUPFAM" id="SSF53649">
    <property type="entry name" value="Alkaline phosphatase-like"/>
    <property type="match status" value="1"/>
</dbReference>
<proteinExistence type="predicted"/>
<feature type="region of interest" description="Disordered" evidence="6">
    <location>
        <begin position="1"/>
        <end position="31"/>
    </location>
</feature>
<feature type="domain" description="Sulfatase N-terminal" evidence="8">
    <location>
        <begin position="274"/>
        <end position="541"/>
    </location>
</feature>
<evidence type="ECO:0000256" key="7">
    <source>
        <dbReference type="SAM" id="Phobius"/>
    </source>
</evidence>
<feature type="transmembrane region" description="Helical" evidence="7">
    <location>
        <begin position="155"/>
        <end position="178"/>
    </location>
</feature>
<comment type="caution">
    <text evidence="9">The sequence shown here is derived from an EMBL/GenBank/DDBJ whole genome shotgun (WGS) entry which is preliminary data.</text>
</comment>
<evidence type="ECO:0000313" key="10">
    <source>
        <dbReference type="Proteomes" id="UP001359886"/>
    </source>
</evidence>
<evidence type="ECO:0000256" key="3">
    <source>
        <dbReference type="ARBA" id="ARBA00022692"/>
    </source>
</evidence>
<organism evidence="9 10">
    <name type="scientific">Elongatibacter sediminis</name>
    <dbReference type="NCBI Taxonomy" id="3119006"/>
    <lineage>
        <taxon>Bacteria</taxon>
        <taxon>Pseudomonadati</taxon>
        <taxon>Pseudomonadota</taxon>
        <taxon>Gammaproteobacteria</taxon>
        <taxon>Chromatiales</taxon>
        <taxon>Wenzhouxiangellaceae</taxon>
        <taxon>Elongatibacter</taxon>
    </lineage>
</organism>
<dbReference type="GO" id="GO:0005886">
    <property type="term" value="C:plasma membrane"/>
    <property type="evidence" value="ECO:0007669"/>
    <property type="project" value="UniProtKB-SubCell"/>
</dbReference>
<keyword evidence="3 7" id="KW-0812">Transmembrane</keyword>
<feature type="transmembrane region" description="Helical" evidence="7">
    <location>
        <begin position="190"/>
        <end position="211"/>
    </location>
</feature>
<dbReference type="InterPro" id="IPR017850">
    <property type="entry name" value="Alkaline_phosphatase_core_sf"/>
</dbReference>
<dbReference type="InterPro" id="IPR050448">
    <property type="entry name" value="OpgB/LTA_synthase_biosynth"/>
</dbReference>
<evidence type="ECO:0000313" key="9">
    <source>
        <dbReference type="EMBL" id="MEJ8568768.1"/>
    </source>
</evidence>
<keyword evidence="2" id="KW-1003">Cell membrane</keyword>
<protein>
    <submittedName>
        <fullName evidence="9">LTA synthase family protein</fullName>
    </submittedName>
</protein>
<comment type="subcellular location">
    <subcellularLocation>
        <location evidence="1">Cell membrane</location>
        <topology evidence="1">Multi-pass membrane protein</topology>
    </subcellularLocation>
</comment>
<dbReference type="PANTHER" id="PTHR47371">
    <property type="entry name" value="LIPOTEICHOIC ACID SYNTHASE"/>
    <property type="match status" value="1"/>
</dbReference>
<feature type="transmembrane region" description="Helical" evidence="7">
    <location>
        <begin position="111"/>
        <end position="135"/>
    </location>
</feature>
<reference evidence="9 10" key="1">
    <citation type="submission" date="2024-02" db="EMBL/GenBank/DDBJ databases">
        <title>A novel Wenzhouxiangellaceae bacterium, isolated from coastal sediments.</title>
        <authorList>
            <person name="Du Z.-J."/>
            <person name="Ye Y.-Q."/>
            <person name="Zhang X.-Y."/>
        </authorList>
    </citation>
    <scope>NUCLEOTIDE SEQUENCE [LARGE SCALE GENOMIC DNA]</scope>
    <source>
        <strain evidence="9 10">CH-27</strain>
    </source>
</reference>
<accession>A0AAW9RIU1</accession>
<dbReference type="Proteomes" id="UP001359886">
    <property type="component" value="Unassembled WGS sequence"/>
</dbReference>
<dbReference type="InterPro" id="IPR000917">
    <property type="entry name" value="Sulfatase_N"/>
</dbReference>
<evidence type="ECO:0000256" key="1">
    <source>
        <dbReference type="ARBA" id="ARBA00004651"/>
    </source>
</evidence>
<evidence type="ECO:0000256" key="5">
    <source>
        <dbReference type="ARBA" id="ARBA00023136"/>
    </source>
</evidence>
<keyword evidence="10" id="KW-1185">Reference proteome</keyword>
<dbReference type="CDD" id="cd16015">
    <property type="entry name" value="LTA_synthase"/>
    <property type="match status" value="1"/>
</dbReference>
<keyword evidence="5 7" id="KW-0472">Membrane</keyword>
<keyword evidence="4 7" id="KW-1133">Transmembrane helix</keyword>
<evidence type="ECO:0000256" key="4">
    <source>
        <dbReference type="ARBA" id="ARBA00022989"/>
    </source>
</evidence>
<evidence type="ECO:0000256" key="2">
    <source>
        <dbReference type="ARBA" id="ARBA00022475"/>
    </source>
</evidence>
<gene>
    <name evidence="9" type="ORF">V3330_14130</name>
</gene>
<dbReference type="Gene3D" id="3.40.720.10">
    <property type="entry name" value="Alkaline Phosphatase, subunit A"/>
    <property type="match status" value="1"/>
</dbReference>
<feature type="transmembrane region" description="Helical" evidence="7">
    <location>
        <begin position="79"/>
        <end position="99"/>
    </location>
</feature>
<dbReference type="AlphaFoldDB" id="A0AAW9RIU1"/>
<dbReference type="Pfam" id="PF00884">
    <property type="entry name" value="Sulfatase"/>
    <property type="match status" value="1"/>
</dbReference>
<sequence>MIRDGRGGSVTARIESSNDKPEFMPQTEQPRTPLQTAARFTPLLLLALLAILIAVRVHLVDRNLGTYLACPGCFDTMVLAADTSFLAALAGVLLLAGVLRPLWLGRAVQVGAGVLVVVYATDLIVFRLFNARLFLSDIRLFLVEPAATWNQLSSGLGGVLPGAAVLLGALALLVWLAWTPPARGRRQRILLAAVLSVSLIAAAITRGGVYVNDWAVDNVLVANLSTSAHTPYSEDHADEVRARQPRPWRLNGPAPGIVPPTTLNSDATRSDGLNVIVLMLESWSAWHSEAWGGYEAWTPQLDAAAKRGRSYTNFHAIGFSTDRGLVGILAGQQLWEPFLHLFETPPFHSMWGVERSLPRAFTPHGYHTAFLTSGPLTLYRKGEWLADLGFDEVEGNEHAFYESEPRYAFGAASDDALYRRAAAWMDGASAPYLLVLETVTTHQPYTDPTTGERSLKGAMQFADRAFGEFLADLDRRRFFDRGVLVVASDHRSMTPVPARELSAWGAAALSRVPAFIIGPGFEAGSRGTAVHSQADLVPSFELWLGGATDLEAHQAVMFGAASNVAASRPDDRPRCAFHGRMDQRGRVDVHCGTGHGQVRLDGDRTEFVGSQGLDADTRSGVLDTLALLRLQGLERHLNHTRSPEPEPARE</sequence>
<feature type="transmembrane region" description="Helical" evidence="7">
    <location>
        <begin position="40"/>
        <end position="59"/>
    </location>
</feature>
<dbReference type="PANTHER" id="PTHR47371:SF3">
    <property type="entry name" value="PHOSPHOGLYCEROL TRANSFERASE I"/>
    <property type="match status" value="1"/>
</dbReference>
<dbReference type="EMBL" id="JAZHOG010000009">
    <property type="protein sequence ID" value="MEJ8568768.1"/>
    <property type="molecule type" value="Genomic_DNA"/>
</dbReference>
<name>A0AAW9RIU1_9GAMM</name>
<evidence type="ECO:0000256" key="6">
    <source>
        <dbReference type="SAM" id="MobiDB-lite"/>
    </source>
</evidence>
<evidence type="ECO:0000259" key="8">
    <source>
        <dbReference type="Pfam" id="PF00884"/>
    </source>
</evidence>